<dbReference type="RefSeq" id="WP_404316110.1">
    <property type="nucleotide sequence ID" value="NZ_JAUIYO010000003.1"/>
</dbReference>
<dbReference type="InterPro" id="IPR050563">
    <property type="entry name" value="4-hydroxybenzoyl-CoA_TE"/>
</dbReference>
<proteinExistence type="predicted"/>
<name>A0ABW8I7M2_9BACI</name>
<dbReference type="Proteomes" id="UP001619911">
    <property type="component" value="Unassembled WGS sequence"/>
</dbReference>
<evidence type="ECO:0000313" key="1">
    <source>
        <dbReference type="EMBL" id="MFK2825498.1"/>
    </source>
</evidence>
<dbReference type="PANTHER" id="PTHR31793:SF2">
    <property type="entry name" value="BLR1345 PROTEIN"/>
    <property type="match status" value="1"/>
</dbReference>
<gene>
    <name evidence="1" type="ORF">QYG89_07330</name>
</gene>
<keyword evidence="2" id="KW-1185">Reference proteome</keyword>
<dbReference type="EMBL" id="JAUIYO010000003">
    <property type="protein sequence ID" value="MFK2825498.1"/>
    <property type="molecule type" value="Genomic_DNA"/>
</dbReference>
<sequence>MNKSWIILKDCVRDEWLDHNGHMNDAEYARVFSWAGFNWMNEVGFNEEFRQKHQYTMFTLESHICYLAEMMPNESFEVTLQLLDYDEKRAHFFFELFGEGGKRAATCEQLLMGIDKQKRRSAPFPAELFEKMEWLAKQQESLPKPKEAGRTVGIRRKK</sequence>
<dbReference type="PANTHER" id="PTHR31793">
    <property type="entry name" value="4-HYDROXYBENZOYL-COA THIOESTERASE FAMILY MEMBER"/>
    <property type="match status" value="1"/>
</dbReference>
<dbReference type="SUPFAM" id="SSF54637">
    <property type="entry name" value="Thioesterase/thiol ester dehydrase-isomerase"/>
    <property type="match status" value="1"/>
</dbReference>
<dbReference type="Pfam" id="PF13279">
    <property type="entry name" value="4HBT_2"/>
    <property type="match status" value="1"/>
</dbReference>
<organism evidence="1 2">
    <name type="scientific">Bacillus lumedeiriae</name>
    <dbReference type="NCBI Taxonomy" id="3058829"/>
    <lineage>
        <taxon>Bacteria</taxon>
        <taxon>Bacillati</taxon>
        <taxon>Bacillota</taxon>
        <taxon>Bacilli</taxon>
        <taxon>Bacillales</taxon>
        <taxon>Bacillaceae</taxon>
        <taxon>Bacillus</taxon>
    </lineage>
</organism>
<reference evidence="1 2" key="1">
    <citation type="submission" date="2023-07" db="EMBL/GenBank/DDBJ databases">
        <title>Bacillus lucianemedeirus sp. nov, a new species isolated from an immunobiological production facility.</title>
        <authorList>
            <person name="Costa L.V."/>
            <person name="Miranda R.V.S.L."/>
            <person name="Brandao M.L.L."/>
            <person name="Reis C.M.F."/>
            <person name="Frazao A.M."/>
            <person name="Cruz F.V."/>
            <person name="Baio P.V.P."/>
            <person name="Veras J.F.C."/>
            <person name="Ramos J.N."/>
            <person name="Vieira V."/>
        </authorList>
    </citation>
    <scope>NUCLEOTIDE SEQUENCE [LARGE SCALE GENOMIC DNA]</scope>
    <source>
        <strain evidence="1 2">B190/17</strain>
    </source>
</reference>
<evidence type="ECO:0000313" key="2">
    <source>
        <dbReference type="Proteomes" id="UP001619911"/>
    </source>
</evidence>
<dbReference type="InterPro" id="IPR029069">
    <property type="entry name" value="HotDog_dom_sf"/>
</dbReference>
<dbReference type="Gene3D" id="3.10.129.10">
    <property type="entry name" value="Hotdog Thioesterase"/>
    <property type="match status" value="1"/>
</dbReference>
<protein>
    <submittedName>
        <fullName evidence="1">Thioesterase family protein</fullName>
    </submittedName>
</protein>
<comment type="caution">
    <text evidence="1">The sequence shown here is derived from an EMBL/GenBank/DDBJ whole genome shotgun (WGS) entry which is preliminary data.</text>
</comment>
<accession>A0ABW8I7M2</accession>
<dbReference type="CDD" id="cd00586">
    <property type="entry name" value="4HBT"/>
    <property type="match status" value="1"/>
</dbReference>